<dbReference type="EMBL" id="GL698470">
    <property type="protein sequence ID" value="EFY93703.1"/>
    <property type="molecule type" value="Genomic_DNA"/>
</dbReference>
<evidence type="ECO:0000313" key="3">
    <source>
        <dbReference type="Proteomes" id="UP000002499"/>
    </source>
</evidence>
<keyword evidence="3" id="KW-1185">Reference proteome</keyword>
<sequence>MTICGRCCGGLRFPQWKPKKPERSSWRPGPAKSPVQKPARVSILALEHSSTSGGASLESATVVHYCTEYGGEERLASANEFVGFRAPRTLGLSSSWPSWPWRWVFAGIDVGVGQLLKQPALSPKRYLGMDTGNGPFKWRVAPGTRGLVCFCPEGRSRQARAKRCDDGLPLDLSYLAAADPMWIA</sequence>
<dbReference type="Proteomes" id="UP000002499">
    <property type="component" value="Unassembled WGS sequence"/>
</dbReference>
<accession>E9DR25</accession>
<protein>
    <submittedName>
        <fullName evidence="2">Uncharacterized protein</fullName>
    </submittedName>
</protein>
<dbReference type="AlphaFoldDB" id="E9DR25"/>
<dbReference type="InParanoid" id="E9DR25"/>
<reference evidence="2 3" key="1">
    <citation type="journal article" date="2011" name="PLoS Genet.">
        <title>Genome sequencing and comparative transcriptomics of the model entomopathogenic fungi Metarhizium anisopliae and M. acridum.</title>
        <authorList>
            <person name="Gao Q."/>
            <person name="Jin K."/>
            <person name="Ying S.H."/>
            <person name="Zhang Y."/>
            <person name="Xiao G."/>
            <person name="Shang Y."/>
            <person name="Duan Z."/>
            <person name="Hu X."/>
            <person name="Xie X.Q."/>
            <person name="Zhou G."/>
            <person name="Peng G."/>
            <person name="Luo Z."/>
            <person name="Huang W."/>
            <person name="Wang B."/>
            <person name="Fang W."/>
            <person name="Wang S."/>
            <person name="Zhong Y."/>
            <person name="Ma L.J."/>
            <person name="St Leger R.J."/>
            <person name="Zhao G.P."/>
            <person name="Pei Y."/>
            <person name="Feng M.G."/>
            <person name="Xia Y."/>
            <person name="Wang C."/>
        </authorList>
    </citation>
    <scope>NUCLEOTIDE SEQUENCE [LARGE SCALE GENOMIC DNA]</scope>
    <source>
        <strain evidence="2 3">CQMa 102</strain>
    </source>
</reference>
<name>E9DR25_METAQ</name>
<organism evidence="3">
    <name type="scientific">Metarhizium acridum (strain CQMa 102)</name>
    <dbReference type="NCBI Taxonomy" id="655827"/>
    <lineage>
        <taxon>Eukaryota</taxon>
        <taxon>Fungi</taxon>
        <taxon>Dikarya</taxon>
        <taxon>Ascomycota</taxon>
        <taxon>Pezizomycotina</taxon>
        <taxon>Sordariomycetes</taxon>
        <taxon>Hypocreomycetidae</taxon>
        <taxon>Hypocreales</taxon>
        <taxon>Clavicipitaceae</taxon>
        <taxon>Metarhizium</taxon>
    </lineage>
</organism>
<gene>
    <name evidence="2" type="ORF">MAC_00194</name>
</gene>
<dbReference type="HOGENOM" id="CLU_1468506_0_0_1"/>
<proteinExistence type="predicted"/>
<evidence type="ECO:0000313" key="2">
    <source>
        <dbReference type="EMBL" id="EFY93703.1"/>
    </source>
</evidence>
<evidence type="ECO:0000256" key="1">
    <source>
        <dbReference type="SAM" id="MobiDB-lite"/>
    </source>
</evidence>
<feature type="region of interest" description="Disordered" evidence="1">
    <location>
        <begin position="17"/>
        <end position="37"/>
    </location>
</feature>